<evidence type="ECO:0000313" key="4">
    <source>
        <dbReference type="EMBL" id="CAI0422219.1"/>
    </source>
</evidence>
<dbReference type="EMBL" id="CAMGYJ010000005">
    <property type="protein sequence ID" value="CAI0422219.1"/>
    <property type="molecule type" value="Genomic_DNA"/>
</dbReference>
<dbReference type="Proteomes" id="UP001154282">
    <property type="component" value="Unassembled WGS sequence"/>
</dbReference>
<dbReference type="PANTHER" id="PTHR14152:SF5">
    <property type="entry name" value="U4_U6.U5 TRI-SNRNP-ASSOCIATED PROTEIN 1"/>
    <property type="match status" value="1"/>
</dbReference>
<dbReference type="GO" id="GO:0046540">
    <property type="term" value="C:U4/U6 x U5 tri-snRNP complex"/>
    <property type="evidence" value="ECO:0007669"/>
    <property type="project" value="TreeGrafter"/>
</dbReference>
<sequence>MEDAKEVAPDEIIHEVPVGRGLSGVLKLLHERGSLKESIDWGDNDRFKDLRIERRDEFGRIVSSLVVLCSSF</sequence>
<name>A0AAV0KMV5_9ROSI</name>
<accession>A0AAV0KMV5</accession>
<dbReference type="PANTHER" id="PTHR14152">
    <property type="entry name" value="SQUAMOUS CELL CARCINOMA ANTIGEN RECOGNISED BY CYTOTOXIC T LYMPHOCYTES"/>
    <property type="match status" value="1"/>
</dbReference>
<dbReference type="GO" id="GO:0000481">
    <property type="term" value="P:maturation of 5S rRNA"/>
    <property type="evidence" value="ECO:0007669"/>
    <property type="project" value="TreeGrafter"/>
</dbReference>
<evidence type="ECO:0000313" key="5">
    <source>
        <dbReference type="Proteomes" id="UP001154282"/>
    </source>
</evidence>
<comment type="subcellular location">
    <subcellularLocation>
        <location evidence="1">Nucleus</location>
    </subcellularLocation>
</comment>
<proteinExistence type="inferred from homology"/>
<comment type="caution">
    <text evidence="4">The sequence shown here is derived from an EMBL/GenBank/DDBJ whole genome shotgun (WGS) entry which is preliminary data.</text>
</comment>
<evidence type="ECO:0000256" key="1">
    <source>
        <dbReference type="ARBA" id="ARBA00004123"/>
    </source>
</evidence>
<reference evidence="4" key="1">
    <citation type="submission" date="2022-08" db="EMBL/GenBank/DDBJ databases">
        <authorList>
            <person name="Gutierrez-Valencia J."/>
        </authorList>
    </citation>
    <scope>NUCLEOTIDE SEQUENCE</scope>
</reference>
<keyword evidence="5" id="KW-1185">Reference proteome</keyword>
<dbReference type="AlphaFoldDB" id="A0AAV0KMV5"/>
<evidence type="ECO:0000256" key="2">
    <source>
        <dbReference type="ARBA" id="ARBA00006076"/>
    </source>
</evidence>
<organism evidence="4 5">
    <name type="scientific">Linum tenue</name>
    <dbReference type="NCBI Taxonomy" id="586396"/>
    <lineage>
        <taxon>Eukaryota</taxon>
        <taxon>Viridiplantae</taxon>
        <taxon>Streptophyta</taxon>
        <taxon>Embryophyta</taxon>
        <taxon>Tracheophyta</taxon>
        <taxon>Spermatophyta</taxon>
        <taxon>Magnoliopsida</taxon>
        <taxon>eudicotyledons</taxon>
        <taxon>Gunneridae</taxon>
        <taxon>Pentapetalae</taxon>
        <taxon>rosids</taxon>
        <taxon>fabids</taxon>
        <taxon>Malpighiales</taxon>
        <taxon>Linaceae</taxon>
        <taxon>Linum</taxon>
    </lineage>
</organism>
<dbReference type="GO" id="GO:0045292">
    <property type="term" value="P:mRNA cis splicing, via spliceosome"/>
    <property type="evidence" value="ECO:0007669"/>
    <property type="project" value="TreeGrafter"/>
</dbReference>
<keyword evidence="3" id="KW-0539">Nucleus</keyword>
<dbReference type="InterPro" id="IPR005011">
    <property type="entry name" value="SNU66/SART1"/>
</dbReference>
<gene>
    <name evidence="4" type="ORF">LITE_LOCUS19058</name>
</gene>
<protein>
    <submittedName>
        <fullName evidence="4">Uncharacterized protein</fullName>
    </submittedName>
</protein>
<evidence type="ECO:0000256" key="3">
    <source>
        <dbReference type="ARBA" id="ARBA00023242"/>
    </source>
</evidence>
<comment type="similarity">
    <text evidence="2">Belongs to the SNU66/SART1 family.</text>
</comment>